<reference evidence="2 3" key="1">
    <citation type="submission" date="2016-10" db="EMBL/GenBank/DDBJ databases">
        <authorList>
            <person name="de Groot N.N."/>
        </authorList>
    </citation>
    <scope>NUCLEOTIDE SEQUENCE [LARGE SCALE GENOMIC DNA]</scope>
    <source>
        <strain evidence="2 3">CGMCC 1.9157</strain>
    </source>
</reference>
<keyword evidence="3" id="KW-1185">Reference proteome</keyword>
<dbReference type="Pfam" id="PF06059">
    <property type="entry name" value="DUF930"/>
    <property type="match status" value="1"/>
</dbReference>
<dbReference type="AlphaFoldDB" id="A0A1I5KTZ5"/>
<dbReference type="InterPro" id="IPR009273">
    <property type="entry name" value="DUF930"/>
</dbReference>
<feature type="chain" id="PRO_5011791064" description="DUF930 domain-containing protein" evidence="1">
    <location>
        <begin position="24"/>
        <end position="128"/>
    </location>
</feature>
<dbReference type="Proteomes" id="UP000199236">
    <property type="component" value="Unassembled WGS sequence"/>
</dbReference>
<keyword evidence="1" id="KW-0732">Signal</keyword>
<protein>
    <recommendedName>
        <fullName evidence="4">DUF930 domain-containing protein</fullName>
    </recommendedName>
</protein>
<evidence type="ECO:0000313" key="3">
    <source>
        <dbReference type="Proteomes" id="UP000199236"/>
    </source>
</evidence>
<sequence length="128" mass="14532">MISHTGKLSLVLLLAMASAYPQAALAMSNKMRAWLKDMVPQERMLQVCNMEAMGKLDADRLVDYTFSSPQIGDQTVKAGGAAYRRNGHWYKVSYSCDTSKDQMQVLKLTYKKGDEIPKDKWTQFNLFN</sequence>
<name>A0A1I5KTZ5_9HYPH</name>
<dbReference type="EMBL" id="FOVR01000015">
    <property type="protein sequence ID" value="SFO88504.1"/>
    <property type="molecule type" value="Genomic_DNA"/>
</dbReference>
<organism evidence="2 3">
    <name type="scientific">Cohaesibacter marisflavi</name>
    <dbReference type="NCBI Taxonomy" id="655353"/>
    <lineage>
        <taxon>Bacteria</taxon>
        <taxon>Pseudomonadati</taxon>
        <taxon>Pseudomonadota</taxon>
        <taxon>Alphaproteobacteria</taxon>
        <taxon>Hyphomicrobiales</taxon>
        <taxon>Cohaesibacteraceae</taxon>
    </lineage>
</organism>
<evidence type="ECO:0000313" key="2">
    <source>
        <dbReference type="EMBL" id="SFO88504.1"/>
    </source>
</evidence>
<proteinExistence type="predicted"/>
<gene>
    <name evidence="2" type="ORF">SAMN04488056_11517</name>
</gene>
<evidence type="ECO:0000256" key="1">
    <source>
        <dbReference type="SAM" id="SignalP"/>
    </source>
</evidence>
<evidence type="ECO:0008006" key="4">
    <source>
        <dbReference type="Google" id="ProtNLM"/>
    </source>
</evidence>
<feature type="signal peptide" evidence="1">
    <location>
        <begin position="1"/>
        <end position="23"/>
    </location>
</feature>
<accession>A0A1I5KTZ5</accession>